<dbReference type="UniPathway" id="UPA00029">
    <property type="reaction ID" value="UER00556"/>
</dbReference>
<dbReference type="SUPFAM" id="SSF48576">
    <property type="entry name" value="Terpenoid synthases"/>
    <property type="match status" value="1"/>
</dbReference>
<evidence type="ECO:0000256" key="8">
    <source>
        <dbReference type="ARBA" id="ARBA00032389"/>
    </source>
</evidence>
<dbReference type="InterPro" id="IPR008949">
    <property type="entry name" value="Isoprenoid_synthase_dom_sf"/>
</dbReference>
<evidence type="ECO:0000256" key="2">
    <source>
        <dbReference type="ARBA" id="ARBA00002144"/>
    </source>
</evidence>
<name>Q49Y94_STAS1</name>
<accession>Q49Y94</accession>
<reference evidence="9 10" key="1">
    <citation type="journal article" date="2005" name="Proc. Natl. Acad. Sci. U.S.A.">
        <title>Whole genome sequence of Staphylococcus saprophyticus reveals the pathogenesis of uncomplicated urinary tract infection.</title>
        <authorList>
            <person name="Kuroda M."/>
            <person name="Yamashita A."/>
            <person name="Hirakawa H."/>
            <person name="Kumano M."/>
            <person name="Morikawa K."/>
            <person name="Higashide M."/>
            <person name="Maruyama A."/>
            <person name="Inose Y."/>
            <person name="Matoba K."/>
            <person name="Toh H."/>
            <person name="Kuhara S."/>
            <person name="Hattori M."/>
            <person name="Ohta T."/>
        </authorList>
    </citation>
    <scope>NUCLEOTIDE SEQUENCE [LARGE SCALE GENOMIC DNA]</scope>
    <source>
        <strain evidence="10">ATCC 15305 / DSM 20229 / NCIMB 8711 / NCTC 7292 / S-41</strain>
    </source>
</reference>
<comment type="catalytic activity">
    <reaction evidence="1">
        <text>2 (2E,6E)-farnesyl diphosphate = 15-cis-4,4'-diapophytoene + 2 diphosphate</text>
        <dbReference type="Rhea" id="RHEA:31547"/>
        <dbReference type="ChEBI" id="CHEBI:33019"/>
        <dbReference type="ChEBI" id="CHEBI:62738"/>
        <dbReference type="ChEBI" id="CHEBI:175763"/>
        <dbReference type="EC" id="2.5.1.96"/>
    </reaction>
</comment>
<protein>
    <recommendedName>
        <fullName evidence="6">4,4'-diapophytoene synthase</fullName>
        <ecNumber evidence="5">2.5.1.96</ecNumber>
    </recommendedName>
    <alternativeName>
        <fullName evidence="7">C30 carotenoid synthase</fullName>
    </alternativeName>
    <alternativeName>
        <fullName evidence="8">Dehydrosqualene synthase</fullName>
    </alternativeName>
</protein>
<comment type="pathway">
    <text evidence="3">Carotenoid biosynthesis; staphyloxanthin biosynthesis; staphyloxanthin from farnesyl diphosphate: step 1/5.</text>
</comment>
<evidence type="ECO:0000256" key="6">
    <source>
        <dbReference type="ARBA" id="ARBA00016163"/>
    </source>
</evidence>
<evidence type="ECO:0000256" key="5">
    <source>
        <dbReference type="ARBA" id="ARBA00012627"/>
    </source>
</evidence>
<dbReference type="eggNOG" id="COG1562">
    <property type="taxonomic scope" value="Bacteria"/>
</dbReference>
<dbReference type="InterPro" id="IPR044844">
    <property type="entry name" value="Trans_IPPS_euk-type"/>
</dbReference>
<comment type="function">
    <text evidence="2">Involved in the biosynthesis of the yellow-orange carotenoid staphyloxanthin, which plays a role in the virulence via its protective function against oxidative stress. Catalyzes the head-to-head condensation of two molecules of farnesyl diphosphate (FPP) into the colorless C(30) carotenoid 4,4'-diapophytoene (dehydrosqualene).</text>
</comment>
<gene>
    <name evidence="9" type="ordered locus">SSP1103</name>
</gene>
<dbReference type="Gene3D" id="1.10.600.10">
    <property type="entry name" value="Farnesyl Diphosphate Synthase"/>
    <property type="match status" value="1"/>
</dbReference>
<evidence type="ECO:0000256" key="1">
    <source>
        <dbReference type="ARBA" id="ARBA00000746"/>
    </source>
</evidence>
<sequence length="284" mass="32813">MIVFTKGRYENKMADKKFPKDAMRVLKETSRTFYIPITFLEKELKHTVASAYLVLRAIDEIEDHEALSNDMKYNTLMQISELFKETFDEDKYLQILAPVKNDMPEVTIRLGEWIDACPEHTRAVVLEASSEMAYGMAKWAKANWDIHTKADLDDYTYYVAGLVGVMLSQLWDLCAGVKTDRDLAIGYGRGLQAVNILRNQHEDYEERGVSFVPDDWDRDDLFEYAEDNLAKADAYMKDINKKTILLFCRLPLALAHKSLKAMQNGREKISRSEVEETVEEIQKD</sequence>
<evidence type="ECO:0000313" key="9">
    <source>
        <dbReference type="EMBL" id="BAE18248.1"/>
    </source>
</evidence>
<evidence type="ECO:0000256" key="7">
    <source>
        <dbReference type="ARBA" id="ARBA00031761"/>
    </source>
</evidence>
<dbReference type="GO" id="GO:0045338">
    <property type="term" value="P:farnesyl diphosphate metabolic process"/>
    <property type="evidence" value="ECO:0007669"/>
    <property type="project" value="InterPro"/>
</dbReference>
<organism evidence="9 10">
    <name type="scientific">Staphylococcus saprophyticus subsp. saprophyticus (strain ATCC 15305 / DSM 20229 / NCIMB 8711 / NCTC 7292 / S-41)</name>
    <dbReference type="NCBI Taxonomy" id="342451"/>
    <lineage>
        <taxon>Bacteria</taxon>
        <taxon>Bacillati</taxon>
        <taxon>Bacillota</taxon>
        <taxon>Bacilli</taxon>
        <taxon>Bacillales</taxon>
        <taxon>Staphylococcaceae</taxon>
        <taxon>Staphylococcus</taxon>
    </lineage>
</organism>
<evidence type="ECO:0000256" key="4">
    <source>
        <dbReference type="ARBA" id="ARBA00009720"/>
    </source>
</evidence>
<dbReference type="PANTHER" id="PTHR11626">
    <property type="entry name" value="FARNESYL-DIPHOSPHATE FARNESYLTRANSFERASE"/>
    <property type="match status" value="1"/>
</dbReference>
<dbReference type="Pfam" id="PF00494">
    <property type="entry name" value="SQS_PSY"/>
    <property type="match status" value="1"/>
</dbReference>
<keyword evidence="10" id="KW-1185">Reference proteome</keyword>
<dbReference type="PANTHER" id="PTHR11626:SF2">
    <property type="entry name" value="SQUALENE SYNTHASE"/>
    <property type="match status" value="1"/>
</dbReference>
<dbReference type="EMBL" id="AP008934">
    <property type="protein sequence ID" value="BAE18248.1"/>
    <property type="molecule type" value="Genomic_DNA"/>
</dbReference>
<dbReference type="Proteomes" id="UP000006371">
    <property type="component" value="Chromosome"/>
</dbReference>
<dbReference type="InterPro" id="IPR002060">
    <property type="entry name" value="Squ/phyt_synthse"/>
</dbReference>
<evidence type="ECO:0000256" key="3">
    <source>
        <dbReference type="ARBA" id="ARBA00004677"/>
    </source>
</evidence>
<dbReference type="KEGG" id="ssp:SSP1103"/>
<dbReference type="EC" id="2.5.1.96" evidence="5"/>
<proteinExistence type="inferred from homology"/>
<dbReference type="AlphaFoldDB" id="Q49Y94"/>
<evidence type="ECO:0000313" key="10">
    <source>
        <dbReference type="Proteomes" id="UP000006371"/>
    </source>
</evidence>
<comment type="similarity">
    <text evidence="4">Belongs to the phytoene/squalene synthase family. CrtM subfamily.</text>
</comment>
<dbReference type="GO" id="GO:0051996">
    <property type="term" value="F:squalene synthase [NAD(P)H] activity"/>
    <property type="evidence" value="ECO:0007669"/>
    <property type="project" value="InterPro"/>
</dbReference>
<dbReference type="HOGENOM" id="CLU_031981_1_0_9"/>